<reference evidence="1 2" key="1">
    <citation type="submission" date="2024-02" db="EMBL/GenBank/DDBJ databases">
        <authorList>
            <consortium name="ELIXIR-Norway"/>
            <consortium name="Elixir Norway"/>
        </authorList>
    </citation>
    <scope>NUCLEOTIDE SEQUENCE [LARGE SCALE GENOMIC DNA]</scope>
</reference>
<gene>
    <name evidence="1" type="ORF">CSSPJE1EN1_LOCUS916</name>
</gene>
<sequence length="563" mass="63555">MEQIDQLQDTPAAVYDHTSSLEEDVISKVHIMRDPSDPQWGFADLQLHFIELRKNHKPDPQLLGLDVREQLGITQNQGNHIAPNSLGSVCLPWKEDQLPPQKLEDVMDTLFNTLPDNAEDRKDGLVCLPWKEDNLTSHSKIEDVMGILFQTLPSNVPGQSENLNCQDGELTVTSPCKLSQEDKESKDACWCTQCIANDLSALSKSHAVSAEPQYGYLMSDQDLQDQPAHLQKVPSFGCEGEVLGHEVTFEAEDKIMEFNMFMELEDSFQNQLSDVVTALPQGQEVKVHNTCWDHQDYLLENDSKGKGGFEKLSICVGEEELGHELTFETEDDSMKLNMLWDLEDSENWVSEVDCTLPQVNELKTHDTYRNHMLDSGSKLKGHNTCVGQAPTSSSRGKKEQLCSQKGHWFDTSIPGERKSHQKCESAHKSKRMVKYEKDRGYCTGVRSRRNGTSFHTSLYWRDAKQVHSDNKRPCSGAIGTYILESVAARVYDCMSLKLHPEKPPLHFPDADYSTDIQEAMNMTIPQYALFLKRKYASLSHGRRNKQCVAPSSPCTLSSEQVGE</sequence>
<accession>A0ABP0VLX9</accession>
<proteinExistence type="predicted"/>
<protein>
    <submittedName>
        <fullName evidence="1">Uncharacterized protein</fullName>
    </submittedName>
</protein>
<dbReference type="EMBL" id="OZ020096">
    <property type="protein sequence ID" value="CAK9255438.1"/>
    <property type="molecule type" value="Genomic_DNA"/>
</dbReference>
<organism evidence="1 2">
    <name type="scientific">Sphagnum jensenii</name>
    <dbReference type="NCBI Taxonomy" id="128206"/>
    <lineage>
        <taxon>Eukaryota</taxon>
        <taxon>Viridiplantae</taxon>
        <taxon>Streptophyta</taxon>
        <taxon>Embryophyta</taxon>
        <taxon>Bryophyta</taxon>
        <taxon>Sphagnophytina</taxon>
        <taxon>Sphagnopsida</taxon>
        <taxon>Sphagnales</taxon>
        <taxon>Sphagnaceae</taxon>
        <taxon>Sphagnum</taxon>
    </lineage>
</organism>
<evidence type="ECO:0000313" key="1">
    <source>
        <dbReference type="EMBL" id="CAK9255438.1"/>
    </source>
</evidence>
<keyword evidence="2" id="KW-1185">Reference proteome</keyword>
<name>A0ABP0VLX9_9BRYO</name>
<evidence type="ECO:0000313" key="2">
    <source>
        <dbReference type="Proteomes" id="UP001497444"/>
    </source>
</evidence>
<dbReference type="Proteomes" id="UP001497444">
    <property type="component" value="Chromosome 1"/>
</dbReference>